<feature type="compositionally biased region" description="Basic and acidic residues" evidence="1">
    <location>
        <begin position="122"/>
        <end position="137"/>
    </location>
</feature>
<dbReference type="Proteomes" id="UP000076154">
    <property type="component" value="Unassembled WGS sequence"/>
</dbReference>
<feature type="region of interest" description="Disordered" evidence="1">
    <location>
        <begin position="103"/>
        <end position="143"/>
    </location>
</feature>
<evidence type="ECO:0000313" key="2">
    <source>
        <dbReference type="EMBL" id="RDB23762.1"/>
    </source>
</evidence>
<sequence>MVSSGADDDVKDRPNNSWPKSRVIKSMLGMRGGASRTRFSVLLRLPTARHSHLHPKPRVPRMLQLLNPEPRNRAAYTDIYGGLLNHSPSGLCSHNLAPCFTRSRTPSEREQKRRNVPIASHQQERISVENCSEDPRTGTHSSV</sequence>
<reference evidence="2" key="1">
    <citation type="submission" date="2018-04" db="EMBL/GenBank/DDBJ databases">
        <title>Whole genome sequencing of Hypsizygus marmoreus.</title>
        <authorList>
            <person name="Choi I.-G."/>
            <person name="Min B."/>
            <person name="Kim J.-G."/>
            <person name="Kim S."/>
            <person name="Oh Y.-L."/>
            <person name="Kong W.-S."/>
            <person name="Park H."/>
            <person name="Jeong J."/>
            <person name="Song E.-S."/>
        </authorList>
    </citation>
    <scope>NUCLEOTIDE SEQUENCE [LARGE SCALE GENOMIC DNA]</scope>
    <source>
        <strain evidence="2">51987-8</strain>
    </source>
</reference>
<evidence type="ECO:0000313" key="3">
    <source>
        <dbReference type="Proteomes" id="UP000076154"/>
    </source>
</evidence>
<keyword evidence="3" id="KW-1185">Reference proteome</keyword>
<gene>
    <name evidence="2" type="ORF">Hypma_009424</name>
</gene>
<name>A0A369JR04_HYPMA</name>
<organism evidence="2 3">
    <name type="scientific">Hypsizygus marmoreus</name>
    <name type="common">White beech mushroom</name>
    <name type="synonym">Agaricus marmoreus</name>
    <dbReference type="NCBI Taxonomy" id="39966"/>
    <lineage>
        <taxon>Eukaryota</taxon>
        <taxon>Fungi</taxon>
        <taxon>Dikarya</taxon>
        <taxon>Basidiomycota</taxon>
        <taxon>Agaricomycotina</taxon>
        <taxon>Agaricomycetes</taxon>
        <taxon>Agaricomycetidae</taxon>
        <taxon>Agaricales</taxon>
        <taxon>Tricholomatineae</taxon>
        <taxon>Lyophyllaceae</taxon>
        <taxon>Hypsizygus</taxon>
    </lineage>
</organism>
<dbReference type="AlphaFoldDB" id="A0A369JR04"/>
<comment type="caution">
    <text evidence="2">The sequence shown here is derived from an EMBL/GenBank/DDBJ whole genome shotgun (WGS) entry which is preliminary data.</text>
</comment>
<dbReference type="EMBL" id="LUEZ02000046">
    <property type="protein sequence ID" value="RDB23762.1"/>
    <property type="molecule type" value="Genomic_DNA"/>
</dbReference>
<dbReference type="InParanoid" id="A0A369JR04"/>
<feature type="region of interest" description="Disordered" evidence="1">
    <location>
        <begin position="1"/>
        <end position="21"/>
    </location>
</feature>
<accession>A0A369JR04</accession>
<proteinExistence type="predicted"/>
<protein>
    <submittedName>
        <fullName evidence="2">Uncharacterized protein</fullName>
    </submittedName>
</protein>
<evidence type="ECO:0000256" key="1">
    <source>
        <dbReference type="SAM" id="MobiDB-lite"/>
    </source>
</evidence>